<evidence type="ECO:0000313" key="9">
    <source>
        <dbReference type="Proteomes" id="UP000008312"/>
    </source>
</evidence>
<dbReference type="RefSeq" id="XP_012895741.1">
    <property type="nucleotide sequence ID" value="XM_013040287.1"/>
</dbReference>
<dbReference type="AlphaFoldDB" id="D8M0V4"/>
<protein>
    <recommendedName>
        <fullName evidence="7">Major facilitator superfamily (MFS) profile domain-containing protein</fullName>
    </recommendedName>
</protein>
<dbReference type="InterPro" id="IPR011701">
    <property type="entry name" value="MFS"/>
</dbReference>
<dbReference type="GeneID" id="24919044"/>
<feature type="transmembrane region" description="Helical" evidence="6">
    <location>
        <begin position="32"/>
        <end position="51"/>
    </location>
</feature>
<feature type="transmembrane region" description="Helical" evidence="6">
    <location>
        <begin position="6"/>
        <end position="25"/>
    </location>
</feature>
<evidence type="ECO:0000313" key="8">
    <source>
        <dbReference type="EMBL" id="CBK21693.2"/>
    </source>
</evidence>
<dbReference type="Gene3D" id="1.20.1250.20">
    <property type="entry name" value="MFS general substrate transporter like domains"/>
    <property type="match status" value="1"/>
</dbReference>
<dbReference type="InterPro" id="IPR020846">
    <property type="entry name" value="MFS_dom"/>
</dbReference>
<feature type="transmembrane region" description="Helical" evidence="6">
    <location>
        <begin position="119"/>
        <end position="139"/>
    </location>
</feature>
<dbReference type="InterPro" id="IPR036259">
    <property type="entry name" value="MFS_trans_sf"/>
</dbReference>
<evidence type="ECO:0000256" key="3">
    <source>
        <dbReference type="ARBA" id="ARBA00022692"/>
    </source>
</evidence>
<keyword evidence="2" id="KW-0813">Transport</keyword>
<dbReference type="Proteomes" id="UP000008312">
    <property type="component" value="Unassembled WGS sequence"/>
</dbReference>
<dbReference type="Pfam" id="PF07690">
    <property type="entry name" value="MFS_1"/>
    <property type="match status" value="1"/>
</dbReference>
<keyword evidence="4 6" id="KW-1133">Transmembrane helix</keyword>
<organism evidence="8">
    <name type="scientific">Blastocystis hominis</name>
    <dbReference type="NCBI Taxonomy" id="12968"/>
    <lineage>
        <taxon>Eukaryota</taxon>
        <taxon>Sar</taxon>
        <taxon>Stramenopiles</taxon>
        <taxon>Bigyra</taxon>
        <taxon>Opalozoa</taxon>
        <taxon>Opalinata</taxon>
        <taxon>Blastocystidae</taxon>
        <taxon>Blastocystis</taxon>
    </lineage>
</organism>
<gene>
    <name evidence="8" type="ORF">GSBLH_T00001818001</name>
</gene>
<name>D8M0V4_BLAHO</name>
<dbReference type="PRINTS" id="PR01035">
    <property type="entry name" value="TCRTETA"/>
</dbReference>
<keyword evidence="5 6" id="KW-0472">Membrane</keyword>
<dbReference type="EMBL" id="FN668644">
    <property type="protein sequence ID" value="CBK21693.2"/>
    <property type="molecule type" value="Genomic_DNA"/>
</dbReference>
<sequence>MESGILYSSYSLMQLVSLLIVGALSDIYGRKLFLILSLFGSCFGSLFQALSKNIVQLIIFRSLTGLFAGSNILVQAVIADLTAPEERNRYYSCLEALNSAGFILGPALGAVLGKKGTHFPLFIAGIFSGIALIFALFLLQETSKDVILLNEMRAKARKASGKEKEVLKQSIQQRQADIKQSRKTVAPKLTKTMVVCFAFEFCNRWLVNAIDSKYGIFLKAKYDVEQDTYSYASSFFVLT</sequence>
<dbReference type="InterPro" id="IPR005829">
    <property type="entry name" value="Sugar_transporter_CS"/>
</dbReference>
<dbReference type="OrthoDB" id="10262656at2759"/>
<feature type="domain" description="Major facilitator superfamily (MFS) profile" evidence="7">
    <location>
        <begin position="1"/>
        <end position="239"/>
    </location>
</feature>
<evidence type="ECO:0000256" key="2">
    <source>
        <dbReference type="ARBA" id="ARBA00022448"/>
    </source>
</evidence>
<feature type="transmembrane region" description="Helical" evidence="6">
    <location>
        <begin position="57"/>
        <end position="78"/>
    </location>
</feature>
<reference evidence="8" key="1">
    <citation type="submission" date="2010-02" db="EMBL/GenBank/DDBJ databases">
        <title>Sequencing and annotation of the Blastocystis hominis genome.</title>
        <authorList>
            <person name="Wincker P."/>
        </authorList>
    </citation>
    <scope>NUCLEOTIDE SEQUENCE</scope>
    <source>
        <strain evidence="8">Singapore isolate B</strain>
    </source>
</reference>
<evidence type="ECO:0000256" key="1">
    <source>
        <dbReference type="ARBA" id="ARBA00004141"/>
    </source>
</evidence>
<dbReference type="GO" id="GO:0022857">
    <property type="term" value="F:transmembrane transporter activity"/>
    <property type="evidence" value="ECO:0007669"/>
    <property type="project" value="InterPro"/>
</dbReference>
<evidence type="ECO:0000256" key="5">
    <source>
        <dbReference type="ARBA" id="ARBA00023136"/>
    </source>
</evidence>
<comment type="subcellular location">
    <subcellularLocation>
        <location evidence="1">Membrane</location>
        <topology evidence="1">Multi-pass membrane protein</topology>
    </subcellularLocation>
</comment>
<dbReference type="PROSITE" id="PS00216">
    <property type="entry name" value="SUGAR_TRANSPORT_1"/>
    <property type="match status" value="1"/>
</dbReference>
<dbReference type="PROSITE" id="PS50850">
    <property type="entry name" value="MFS"/>
    <property type="match status" value="1"/>
</dbReference>
<evidence type="ECO:0000259" key="7">
    <source>
        <dbReference type="PROSITE" id="PS50850"/>
    </source>
</evidence>
<dbReference type="SUPFAM" id="SSF103473">
    <property type="entry name" value="MFS general substrate transporter"/>
    <property type="match status" value="1"/>
</dbReference>
<dbReference type="PANTHER" id="PTHR23504:SF15">
    <property type="entry name" value="MAJOR FACILITATOR SUPERFAMILY (MFS) PROFILE DOMAIN-CONTAINING PROTEIN"/>
    <property type="match status" value="1"/>
</dbReference>
<proteinExistence type="predicted"/>
<keyword evidence="9" id="KW-1185">Reference proteome</keyword>
<keyword evidence="3 6" id="KW-0812">Transmembrane</keyword>
<dbReference type="PANTHER" id="PTHR23504">
    <property type="entry name" value="MAJOR FACILITATOR SUPERFAMILY DOMAIN-CONTAINING PROTEIN 10"/>
    <property type="match status" value="1"/>
</dbReference>
<accession>D8M0V4</accession>
<evidence type="ECO:0000256" key="6">
    <source>
        <dbReference type="SAM" id="Phobius"/>
    </source>
</evidence>
<evidence type="ECO:0000256" key="4">
    <source>
        <dbReference type="ARBA" id="ARBA00022989"/>
    </source>
</evidence>
<dbReference type="InterPro" id="IPR001958">
    <property type="entry name" value="Tet-R_TetA/multi-R_MdtG-like"/>
</dbReference>
<dbReference type="GO" id="GO:0016020">
    <property type="term" value="C:membrane"/>
    <property type="evidence" value="ECO:0007669"/>
    <property type="project" value="UniProtKB-SubCell"/>
</dbReference>
<dbReference type="InParanoid" id="D8M0V4"/>